<organism evidence="1">
    <name type="scientific">marine metagenome</name>
    <dbReference type="NCBI Taxonomy" id="408172"/>
    <lineage>
        <taxon>unclassified sequences</taxon>
        <taxon>metagenomes</taxon>
        <taxon>ecological metagenomes</taxon>
    </lineage>
</organism>
<dbReference type="AlphaFoldDB" id="A0A382QPZ4"/>
<dbReference type="EMBL" id="UINC01115746">
    <property type="protein sequence ID" value="SVC87008.1"/>
    <property type="molecule type" value="Genomic_DNA"/>
</dbReference>
<dbReference type="PROSITE" id="PS51257">
    <property type="entry name" value="PROKAR_LIPOPROTEIN"/>
    <property type="match status" value="1"/>
</dbReference>
<name>A0A382QPZ4_9ZZZZ</name>
<gene>
    <name evidence="1" type="ORF">METZ01_LOCUS339862</name>
</gene>
<accession>A0A382QPZ4</accession>
<protein>
    <submittedName>
        <fullName evidence="1">Uncharacterized protein</fullName>
    </submittedName>
</protein>
<sequence>MNFRALTQILIPAATFLVVSCGSEFDGSYSGNVNGKKIVLHLDEDKKAQITGYFPDALEGTWKEEDILGKSAIWVSFEGPTEKPFRLRFELQPEGKDLRVTGIKARPLGKGTRLTPIELKGTPILSPSDPKI</sequence>
<evidence type="ECO:0000313" key="1">
    <source>
        <dbReference type="EMBL" id="SVC87008.1"/>
    </source>
</evidence>
<reference evidence="1" key="1">
    <citation type="submission" date="2018-05" db="EMBL/GenBank/DDBJ databases">
        <authorList>
            <person name="Lanie J.A."/>
            <person name="Ng W.-L."/>
            <person name="Kazmierczak K.M."/>
            <person name="Andrzejewski T.M."/>
            <person name="Davidsen T.M."/>
            <person name="Wayne K.J."/>
            <person name="Tettelin H."/>
            <person name="Glass J.I."/>
            <person name="Rusch D."/>
            <person name="Podicherti R."/>
            <person name="Tsui H.-C.T."/>
            <person name="Winkler M.E."/>
        </authorList>
    </citation>
    <scope>NUCLEOTIDE SEQUENCE</scope>
</reference>
<proteinExistence type="predicted"/>